<comment type="caution">
    <text evidence="1">The sequence shown here is derived from an EMBL/GenBank/DDBJ whole genome shotgun (WGS) entry which is preliminary data.</text>
</comment>
<evidence type="ECO:0000313" key="2">
    <source>
        <dbReference type="Proteomes" id="UP000838756"/>
    </source>
</evidence>
<protein>
    <submittedName>
        <fullName evidence="1">Jg20558 protein</fullName>
    </submittedName>
</protein>
<sequence>MKWPRNIDNKSLSSINKDRSFTSIARKSYTHPLLTHPFSQTNENKCSTASTAEDVLKPTNPRAVKAVLDGAAYRVTSPPPSASRLKVFPRPIACARDKLPWKLNNKAYIYPNSSDNLHPPQSLVGYISEVTLLLV</sequence>
<name>A0A8S4QTL2_9NEOP</name>
<dbReference type="AlphaFoldDB" id="A0A8S4QTL2"/>
<organism evidence="1 2">
    <name type="scientific">Pararge aegeria aegeria</name>
    <dbReference type="NCBI Taxonomy" id="348720"/>
    <lineage>
        <taxon>Eukaryota</taxon>
        <taxon>Metazoa</taxon>
        <taxon>Ecdysozoa</taxon>
        <taxon>Arthropoda</taxon>
        <taxon>Hexapoda</taxon>
        <taxon>Insecta</taxon>
        <taxon>Pterygota</taxon>
        <taxon>Neoptera</taxon>
        <taxon>Endopterygota</taxon>
        <taxon>Lepidoptera</taxon>
        <taxon>Glossata</taxon>
        <taxon>Ditrysia</taxon>
        <taxon>Papilionoidea</taxon>
        <taxon>Nymphalidae</taxon>
        <taxon>Satyrinae</taxon>
        <taxon>Satyrini</taxon>
        <taxon>Parargina</taxon>
        <taxon>Pararge</taxon>
    </lineage>
</organism>
<dbReference type="OrthoDB" id="3797628at2759"/>
<proteinExistence type="predicted"/>
<reference evidence="1" key="1">
    <citation type="submission" date="2022-03" db="EMBL/GenBank/DDBJ databases">
        <authorList>
            <person name="Lindestad O."/>
        </authorList>
    </citation>
    <scope>NUCLEOTIDE SEQUENCE</scope>
</reference>
<accession>A0A8S4QTL2</accession>
<dbReference type="Proteomes" id="UP000838756">
    <property type="component" value="Unassembled WGS sequence"/>
</dbReference>
<dbReference type="EMBL" id="CAKXAJ010020192">
    <property type="protein sequence ID" value="CAH2220721.1"/>
    <property type="molecule type" value="Genomic_DNA"/>
</dbReference>
<evidence type="ECO:0000313" key="1">
    <source>
        <dbReference type="EMBL" id="CAH2220721.1"/>
    </source>
</evidence>
<keyword evidence="2" id="KW-1185">Reference proteome</keyword>
<gene>
    <name evidence="1" type="primary">jg20558</name>
    <name evidence="1" type="ORF">PAEG_LOCUS6627</name>
</gene>